<proteinExistence type="inferred from homology"/>
<dbReference type="InterPro" id="IPR058537">
    <property type="entry name" value="TPR_TNPO3_IPO13_4th"/>
</dbReference>
<dbReference type="Pfam" id="PF18806">
    <property type="entry name" value="Importin_rep_3"/>
    <property type="match status" value="1"/>
</dbReference>
<comment type="subunit">
    <text evidence="3">Interacts with UBC9, RAN, RBM8A, eIF-1A and PAX6.</text>
</comment>
<dbReference type="eggNOG" id="KOG2022">
    <property type="taxonomic scope" value="Eukaryota"/>
</dbReference>
<accession>H2YAI7</accession>
<evidence type="ECO:0000259" key="9">
    <source>
        <dbReference type="SMART" id="SM00913"/>
    </source>
</evidence>
<dbReference type="InterPro" id="IPR040520">
    <property type="entry name" value="Importin_rep_3"/>
</dbReference>
<keyword evidence="7" id="KW-0653">Protein transport</keyword>
<organism evidence="10 11">
    <name type="scientific">Ciona savignyi</name>
    <name type="common">Pacific transparent sea squirt</name>
    <dbReference type="NCBI Taxonomy" id="51511"/>
    <lineage>
        <taxon>Eukaryota</taxon>
        <taxon>Metazoa</taxon>
        <taxon>Chordata</taxon>
        <taxon>Tunicata</taxon>
        <taxon>Ascidiacea</taxon>
        <taxon>Phlebobranchia</taxon>
        <taxon>Cionidae</taxon>
        <taxon>Ciona</taxon>
    </lineage>
</organism>
<comment type="subcellular location">
    <subcellularLocation>
        <location evidence="1">Nucleus</location>
    </subcellularLocation>
</comment>
<dbReference type="InterPro" id="IPR013598">
    <property type="entry name" value="Exportin-1/Importin-b-like"/>
</dbReference>
<dbReference type="FunCoup" id="H2YAI7">
    <property type="interactions" value="25"/>
</dbReference>
<keyword evidence="11" id="KW-1185">Reference proteome</keyword>
<dbReference type="InterPro" id="IPR057942">
    <property type="entry name" value="TPR_TNPO3_IPO13_3rd"/>
</dbReference>
<reference evidence="10" key="3">
    <citation type="submission" date="2025-09" db="UniProtKB">
        <authorList>
            <consortium name="Ensembl"/>
        </authorList>
    </citation>
    <scope>IDENTIFICATION</scope>
</reference>
<dbReference type="InterPro" id="IPR040709">
    <property type="entry name" value="Importin_rep_1"/>
</dbReference>
<evidence type="ECO:0000256" key="2">
    <source>
        <dbReference type="ARBA" id="ARBA00007991"/>
    </source>
</evidence>
<comment type="similarity">
    <text evidence="2">Belongs to the importin beta family.</text>
</comment>
<evidence type="ECO:0000256" key="5">
    <source>
        <dbReference type="ARBA" id="ARBA00022448"/>
    </source>
</evidence>
<dbReference type="GO" id="GO:0005634">
    <property type="term" value="C:nucleus"/>
    <property type="evidence" value="ECO:0007669"/>
    <property type="project" value="UniProtKB-SubCell"/>
</dbReference>
<dbReference type="Proteomes" id="UP000007875">
    <property type="component" value="Unassembled WGS sequence"/>
</dbReference>
<evidence type="ECO:0000256" key="4">
    <source>
        <dbReference type="ARBA" id="ARBA00016020"/>
    </source>
</evidence>
<dbReference type="InterPro" id="IPR016024">
    <property type="entry name" value="ARM-type_fold"/>
</dbReference>
<dbReference type="Gene3D" id="1.25.10.10">
    <property type="entry name" value="Leucine-rich Repeat Variant"/>
    <property type="match status" value="1"/>
</dbReference>
<dbReference type="Pfam" id="PF03810">
    <property type="entry name" value="IBN_N"/>
    <property type="match status" value="1"/>
</dbReference>
<protein>
    <recommendedName>
        <fullName evidence="4">Importin-13</fullName>
    </recommendedName>
</protein>
<dbReference type="AlphaFoldDB" id="H2YAI7"/>
<dbReference type="SUPFAM" id="SSF48371">
    <property type="entry name" value="ARM repeat"/>
    <property type="match status" value="1"/>
</dbReference>
<evidence type="ECO:0000256" key="7">
    <source>
        <dbReference type="ARBA" id="ARBA00022927"/>
    </source>
</evidence>
<dbReference type="Pfam" id="PF24140">
    <property type="entry name" value="TPR_TNPO3_IPO13_3rd"/>
    <property type="match status" value="1"/>
</dbReference>
<dbReference type="GO" id="GO:0005737">
    <property type="term" value="C:cytoplasm"/>
    <property type="evidence" value="ECO:0007669"/>
    <property type="project" value="TreeGrafter"/>
</dbReference>
<dbReference type="Ensembl" id="ENSCSAVT00000002373.1">
    <property type="protein sequence ID" value="ENSCSAVP00000002335.1"/>
    <property type="gene ID" value="ENSCSAVG00000001368.1"/>
</dbReference>
<feature type="domain" description="Importin N-terminal" evidence="9">
    <location>
        <begin position="28"/>
        <end position="94"/>
    </location>
</feature>
<evidence type="ECO:0000256" key="3">
    <source>
        <dbReference type="ARBA" id="ARBA00011422"/>
    </source>
</evidence>
<dbReference type="InParanoid" id="H2YAI7"/>
<dbReference type="InterPro" id="IPR051345">
    <property type="entry name" value="Importin_beta-like_NTR"/>
</dbReference>
<dbReference type="PANTHER" id="PTHR12363:SF33">
    <property type="entry name" value="IMPORTIN-13"/>
    <property type="match status" value="1"/>
</dbReference>
<dbReference type="Pfam" id="PF24139">
    <property type="entry name" value="TPR_TNPO3_IPO13_4th"/>
    <property type="match status" value="1"/>
</dbReference>
<reference evidence="10" key="2">
    <citation type="submission" date="2025-08" db="UniProtKB">
        <authorList>
            <consortium name="Ensembl"/>
        </authorList>
    </citation>
    <scope>IDENTIFICATION</scope>
</reference>
<dbReference type="InterPro" id="IPR001494">
    <property type="entry name" value="Importin-beta_N"/>
</dbReference>
<dbReference type="InterPro" id="IPR011989">
    <property type="entry name" value="ARM-like"/>
</dbReference>
<evidence type="ECO:0000256" key="6">
    <source>
        <dbReference type="ARBA" id="ARBA00022737"/>
    </source>
</evidence>
<dbReference type="SMART" id="SM00913">
    <property type="entry name" value="IBN_N"/>
    <property type="match status" value="1"/>
</dbReference>
<keyword evidence="5" id="KW-0813">Transport</keyword>
<dbReference type="OMA" id="KYPAEMA"/>
<dbReference type="GeneTree" id="ENSGT00530000063347"/>
<dbReference type="GO" id="GO:0006606">
    <property type="term" value="P:protein import into nucleus"/>
    <property type="evidence" value="ECO:0007669"/>
    <property type="project" value="TreeGrafter"/>
</dbReference>
<evidence type="ECO:0000313" key="11">
    <source>
        <dbReference type="Proteomes" id="UP000007875"/>
    </source>
</evidence>
<dbReference type="Pfam" id="PF18773">
    <property type="entry name" value="Importin_rep"/>
    <property type="match status" value="1"/>
</dbReference>
<dbReference type="HOGENOM" id="CLU_005996_3_0_1"/>
<keyword evidence="8" id="KW-0539">Nucleus</keyword>
<reference evidence="11" key="1">
    <citation type="submission" date="2003-08" db="EMBL/GenBank/DDBJ databases">
        <authorList>
            <person name="Birren B."/>
            <person name="Nusbaum C."/>
            <person name="Abebe A."/>
            <person name="Abouelleil A."/>
            <person name="Adekoya E."/>
            <person name="Ait-zahra M."/>
            <person name="Allen N."/>
            <person name="Allen T."/>
            <person name="An P."/>
            <person name="Anderson M."/>
            <person name="Anderson S."/>
            <person name="Arachchi H."/>
            <person name="Armbruster J."/>
            <person name="Bachantsang P."/>
            <person name="Baldwin J."/>
            <person name="Barry A."/>
            <person name="Bayul T."/>
            <person name="Blitshsteyn B."/>
            <person name="Bloom T."/>
            <person name="Blye J."/>
            <person name="Boguslavskiy L."/>
            <person name="Borowsky M."/>
            <person name="Boukhgalter B."/>
            <person name="Brunache A."/>
            <person name="Butler J."/>
            <person name="Calixte N."/>
            <person name="Calvo S."/>
            <person name="Camarata J."/>
            <person name="Campo K."/>
            <person name="Chang J."/>
            <person name="Cheshatsang Y."/>
            <person name="Citroen M."/>
            <person name="Collymore A."/>
            <person name="Considine T."/>
            <person name="Cook A."/>
            <person name="Cooke P."/>
            <person name="Corum B."/>
            <person name="Cuomo C."/>
            <person name="David R."/>
            <person name="Dawoe T."/>
            <person name="Degray S."/>
            <person name="Dodge S."/>
            <person name="Dooley K."/>
            <person name="Dorje P."/>
            <person name="Dorjee K."/>
            <person name="Dorris L."/>
            <person name="Duffey N."/>
            <person name="Dupes A."/>
            <person name="Elkins T."/>
            <person name="Engels R."/>
            <person name="Erickson J."/>
            <person name="Farina A."/>
            <person name="Faro S."/>
            <person name="Ferreira P."/>
            <person name="Fischer H."/>
            <person name="Fitzgerald M."/>
            <person name="Foley K."/>
            <person name="Gage D."/>
            <person name="Galagan J."/>
            <person name="Gearin G."/>
            <person name="Gnerre S."/>
            <person name="Gnirke A."/>
            <person name="Goyette A."/>
            <person name="Graham J."/>
            <person name="Grandbois E."/>
            <person name="Gyaltsen K."/>
            <person name="Hafez N."/>
            <person name="Hagopian D."/>
            <person name="Hagos B."/>
            <person name="Hall J."/>
            <person name="Hatcher B."/>
            <person name="Heller A."/>
            <person name="Higgins H."/>
            <person name="Honan T."/>
            <person name="Horn A."/>
            <person name="Houde N."/>
            <person name="Hughes L."/>
            <person name="Hulme W."/>
            <person name="Husby E."/>
            <person name="Iliev I."/>
            <person name="Jaffe D."/>
            <person name="Jones C."/>
            <person name="Kamal M."/>
            <person name="Kamat A."/>
            <person name="Kamvysselis M."/>
            <person name="Karlsson E."/>
            <person name="Kells C."/>
            <person name="Kieu A."/>
            <person name="Kisner P."/>
            <person name="Kodira C."/>
            <person name="Kulbokas E."/>
            <person name="Labutti K."/>
            <person name="Lama D."/>
            <person name="Landers T."/>
            <person name="Leger J."/>
            <person name="Levine S."/>
            <person name="Lewis D."/>
            <person name="Lewis T."/>
            <person name="Lindblad-toh K."/>
            <person name="Liu X."/>
            <person name="Lokyitsang T."/>
            <person name="Lokyitsang Y."/>
            <person name="Lucien O."/>
            <person name="Lui A."/>
            <person name="Ma L.J."/>
            <person name="Mabbitt R."/>
            <person name="Macdonald J."/>
            <person name="Maclean C."/>
            <person name="Major J."/>
            <person name="Manning J."/>
            <person name="Marabella R."/>
            <person name="Maru K."/>
            <person name="Matthews C."/>
            <person name="Mauceli E."/>
            <person name="Mccarthy M."/>
            <person name="Mcdonough S."/>
            <person name="Mcghee T."/>
            <person name="Meldrim J."/>
            <person name="Meneus L."/>
            <person name="Mesirov J."/>
            <person name="Mihalev A."/>
            <person name="Mihova T."/>
            <person name="Mikkelsen T."/>
            <person name="Mlenga V."/>
            <person name="Moru K."/>
            <person name="Mozes J."/>
            <person name="Mulrain L."/>
            <person name="Munson G."/>
            <person name="Naylor J."/>
            <person name="Newes C."/>
            <person name="Nguyen C."/>
            <person name="Nguyen N."/>
            <person name="Nguyen T."/>
            <person name="Nicol R."/>
            <person name="Nielsen C."/>
            <person name="Nizzari M."/>
            <person name="Norbu C."/>
            <person name="Norbu N."/>
            <person name="O'donnell P."/>
            <person name="Okoawo O."/>
            <person name="O'leary S."/>
            <person name="Omotosho B."/>
            <person name="O'neill K."/>
            <person name="Osman S."/>
            <person name="Parker S."/>
            <person name="Perrin D."/>
            <person name="Phunkhang P."/>
            <person name="Piqani B."/>
            <person name="Purcell S."/>
            <person name="Rachupka T."/>
            <person name="Ramasamy U."/>
            <person name="Rameau R."/>
            <person name="Ray V."/>
            <person name="Raymond C."/>
            <person name="Retta R."/>
            <person name="Richardson S."/>
            <person name="Rise C."/>
            <person name="Rodriguez J."/>
            <person name="Rogers J."/>
            <person name="Rogov P."/>
            <person name="Rutman M."/>
            <person name="Schupbach R."/>
            <person name="Seaman C."/>
            <person name="Settipalli S."/>
            <person name="Sharpe T."/>
            <person name="Sheridan J."/>
            <person name="Sherpa N."/>
            <person name="Shi J."/>
            <person name="Smirnov S."/>
            <person name="Smith C."/>
            <person name="Sougnez C."/>
            <person name="Spencer B."/>
            <person name="Stalker J."/>
            <person name="Stange-thomann N."/>
            <person name="Stavropoulos S."/>
            <person name="Stetson K."/>
            <person name="Stone C."/>
            <person name="Stone S."/>
            <person name="Stubbs M."/>
            <person name="Talamas J."/>
            <person name="Tchuinga P."/>
            <person name="Tenzing P."/>
            <person name="Tesfaye S."/>
            <person name="Theodore J."/>
            <person name="Thoulutsang Y."/>
            <person name="Topham K."/>
            <person name="Towey S."/>
            <person name="Tsamla T."/>
            <person name="Tsomo N."/>
            <person name="Vallee D."/>
            <person name="Vassiliev H."/>
            <person name="Venkataraman V."/>
            <person name="Vinson J."/>
            <person name="Vo A."/>
            <person name="Wade C."/>
            <person name="Wang S."/>
            <person name="Wangchuk T."/>
            <person name="Wangdi T."/>
            <person name="Whittaker C."/>
            <person name="Wilkinson J."/>
            <person name="Wu Y."/>
            <person name="Wyman D."/>
            <person name="Yadav S."/>
            <person name="Yang S."/>
            <person name="Yang X."/>
            <person name="Yeager S."/>
            <person name="Yee E."/>
            <person name="Young G."/>
            <person name="Zainoun J."/>
            <person name="Zembeck L."/>
            <person name="Zimmer A."/>
            <person name="Zody M."/>
            <person name="Lander E."/>
        </authorList>
    </citation>
    <scope>NUCLEOTIDE SEQUENCE [LARGE SCALE GENOMIC DNA]</scope>
</reference>
<evidence type="ECO:0000256" key="1">
    <source>
        <dbReference type="ARBA" id="ARBA00004123"/>
    </source>
</evidence>
<dbReference type="STRING" id="51511.ENSCSAVP00000002335"/>
<evidence type="ECO:0000256" key="8">
    <source>
        <dbReference type="ARBA" id="ARBA00023242"/>
    </source>
</evidence>
<name>H2YAI7_CIOSA</name>
<dbReference type="Pfam" id="PF08389">
    <property type="entry name" value="Xpo1"/>
    <property type="match status" value="1"/>
</dbReference>
<dbReference type="PANTHER" id="PTHR12363">
    <property type="entry name" value="TRANSPORTIN 3 AND IMPORTIN 13"/>
    <property type="match status" value="1"/>
</dbReference>
<sequence length="947" mass="106965">CQILRVKILENALHELYYNPSMSCKDTAQKWLMKAQRSAEAWQFAWNLLGEGKTTEVQHFGASSLSSKINSSWKDISEDDVEVLKCKLYEQLLRFSVTTDKKIILTRLCVAFSAFVFNCGNQNLWPNAVHDIIEKIKSDNTATLSQCQRCSALLEILTVLPEECLSANTEKYKKGNMMHLLRNGFLEVVELLKSVSYADDSNQVKVIKCLSSWVALGTPLNECEELLVQVLGCIEKPELFDSSVECMLNTFCSPRLHDYPNTVKKLTPLVLSLHPMFTKAVKDEDSDTILGLTKLVCSLAENHTKFVLETFSDNSVGWGLTCFVMDCLVLNLQYPISENSSPISFTFWYSLQDEMQAVSTTQNAAVRQQLNNFFFQLITNLLSKAKYPKDNSYSDWTAEEKEQHRIYRIDISDTLMYLLEMLHIDVLYFIMRQLQTAIEQSAASPERPWHEIETCLFGIHSIVETLNESNDDLSCIQSLVNILPQIHVNSLQLADTLIYTIGALTDWLSNHPENLEVLMAIVLPCLNNNDLSLSTVLTLRRLTSECCEHLVPITPSIIQQISTLLTRGVLRNNEETWLMQSAGHLLSVLPQTDCLKHLQNLLILHMHQLEALSKDPQSVPNKNSIIHILDLLSHLFSTLDRRKEDENGELIKSHEEQPAVLILHQLTPILKSILEQWISDVGIMEAFSNLYDKSIRSLVNDFSPLLSPLCEMLTAVLKVYPHTCVLDLAQQIVLVFGADSEHKNTVSLLLSSIVQIILPIYGKGLIKEHPDIGHSFLRLLSHTARKQSQLFKQAATANGLISIADVFHCGIITLRMADSESAKIGSSFFVDFLSLYSEDADIQQATHKMGRDLLALVLHGIGGDAPRTHMDNYADIIQALCRFAFRDFSEWLQELVGNSAILPPDISHVKKAYFVKQLLQSSKSKKRCRDAVKEFTLVCRGLQGTEY</sequence>
<dbReference type="GO" id="GO:0031267">
    <property type="term" value="F:small GTPase binding"/>
    <property type="evidence" value="ECO:0007669"/>
    <property type="project" value="InterPro"/>
</dbReference>
<evidence type="ECO:0000313" key="10">
    <source>
        <dbReference type="Ensembl" id="ENSCSAVP00000002335.1"/>
    </source>
</evidence>
<keyword evidence="6" id="KW-0677">Repeat</keyword>